<feature type="transmembrane region" description="Helical" evidence="1">
    <location>
        <begin position="236"/>
        <end position="256"/>
    </location>
</feature>
<evidence type="ECO:0000256" key="1">
    <source>
        <dbReference type="SAM" id="Phobius"/>
    </source>
</evidence>
<keyword evidence="1" id="KW-0472">Membrane</keyword>
<proteinExistence type="predicted"/>
<feature type="transmembrane region" description="Helical" evidence="1">
    <location>
        <begin position="20"/>
        <end position="42"/>
    </location>
</feature>
<feature type="transmembrane region" description="Helical" evidence="1">
    <location>
        <begin position="86"/>
        <end position="108"/>
    </location>
</feature>
<dbReference type="Proteomes" id="UP000199287">
    <property type="component" value="Unassembled WGS sequence"/>
</dbReference>
<gene>
    <name evidence="3" type="ORF">SAMN05192551_10211</name>
</gene>
<feature type="domain" description="Nucleoside transporter/FeoB GTPase Gate" evidence="2">
    <location>
        <begin position="132"/>
        <end position="229"/>
    </location>
</feature>
<dbReference type="InterPro" id="IPR011642">
    <property type="entry name" value="Gate_dom"/>
</dbReference>
<organism evidence="3 4">
    <name type="scientific">Tindallia magadiensis</name>
    <dbReference type="NCBI Taxonomy" id="69895"/>
    <lineage>
        <taxon>Bacteria</taxon>
        <taxon>Bacillati</taxon>
        <taxon>Bacillota</taxon>
        <taxon>Clostridia</taxon>
        <taxon>Peptostreptococcales</taxon>
        <taxon>Tindalliaceae</taxon>
        <taxon>Tindallia</taxon>
    </lineage>
</organism>
<evidence type="ECO:0000313" key="3">
    <source>
        <dbReference type="EMBL" id="SFH65299.1"/>
    </source>
</evidence>
<dbReference type="AlphaFoldDB" id="A0A1I3BTK8"/>
<protein>
    <submittedName>
        <fullName evidence="3">Nucleoside recognition GATE domain-containing membrane protein YjiH</fullName>
    </submittedName>
</protein>
<feature type="transmembrane region" description="Helical" evidence="1">
    <location>
        <begin position="388"/>
        <end position="413"/>
    </location>
</feature>
<dbReference type="Pfam" id="PF07670">
    <property type="entry name" value="Gate"/>
    <property type="match status" value="1"/>
</dbReference>
<accession>A0A1I3BTK8</accession>
<keyword evidence="1" id="KW-0812">Transmembrane</keyword>
<dbReference type="STRING" id="69895.SAMN05192551_10211"/>
<keyword evidence="4" id="KW-1185">Reference proteome</keyword>
<sequence>MSNEQKIDSLQKGALTAGWLKFMIGSLIGVAVYFIPFFWMGTRSIFIDHVVTTITFYAPGFAEVVTLLLIVIGGGHPFYAKSWNKGFSSCILSVLKVAGGFLGVMAFFQMGPDWLLGEEMLPLLFYSIAMPVALLIPIGSVFLTFLVDYGLLSFLGVFLKPVMRPVWKVPGVAAVNIVASFVGSFSVGIFMTDQLYREGRYTMKEAAIVLTGFSTVSTAFMVIIAKNLALMHIWHLFFGTTLIITFAVTAITARIYPLRNIPSTYVHQEKEERKHQEDEENQGLFLSAFSLALKEAESNRYLFENIKYNLKEGVRMSLRFLPLILSIGMIVFILARKTLFFDGMAYVLYPFLDWLRIPEPMLVAKAISTAGAEVLMPSLILATVDVPVAARFVTGVVSISSVLFLSGTIPCIIGTSVPISMKNIFAILLERIILTLLILSPMLILLS</sequence>
<feature type="transmembrane region" description="Helical" evidence="1">
    <location>
        <begin position="171"/>
        <end position="191"/>
    </location>
</feature>
<feature type="transmembrane region" description="Helical" evidence="1">
    <location>
        <begin position="320"/>
        <end position="341"/>
    </location>
</feature>
<feature type="transmembrane region" description="Helical" evidence="1">
    <location>
        <begin position="206"/>
        <end position="224"/>
    </location>
</feature>
<evidence type="ECO:0000313" key="4">
    <source>
        <dbReference type="Proteomes" id="UP000199287"/>
    </source>
</evidence>
<feature type="transmembrane region" description="Helical" evidence="1">
    <location>
        <begin position="54"/>
        <end position="74"/>
    </location>
</feature>
<dbReference type="EMBL" id="FOQA01000002">
    <property type="protein sequence ID" value="SFH65299.1"/>
    <property type="molecule type" value="Genomic_DNA"/>
</dbReference>
<keyword evidence="1" id="KW-1133">Transmembrane helix</keyword>
<name>A0A1I3BTK8_9FIRM</name>
<feature type="transmembrane region" description="Helical" evidence="1">
    <location>
        <begin position="128"/>
        <end position="159"/>
    </location>
</feature>
<evidence type="ECO:0000259" key="2">
    <source>
        <dbReference type="Pfam" id="PF07670"/>
    </source>
</evidence>
<feature type="transmembrane region" description="Helical" evidence="1">
    <location>
        <begin position="425"/>
        <end position="446"/>
    </location>
</feature>
<dbReference type="RefSeq" id="WP_242939320.1">
    <property type="nucleotide sequence ID" value="NZ_FOQA01000002.1"/>
</dbReference>
<reference evidence="4" key="1">
    <citation type="submission" date="2016-10" db="EMBL/GenBank/DDBJ databases">
        <authorList>
            <person name="Varghese N."/>
            <person name="Submissions S."/>
        </authorList>
    </citation>
    <scope>NUCLEOTIDE SEQUENCE [LARGE SCALE GENOMIC DNA]</scope>
    <source>
        <strain evidence="4">Z-7934</strain>
    </source>
</reference>